<dbReference type="GO" id="GO:0046872">
    <property type="term" value="F:metal ion binding"/>
    <property type="evidence" value="ECO:0007669"/>
    <property type="project" value="UniProtKB-KW"/>
</dbReference>
<accession>A0A3A1WT92</accession>
<dbReference type="Proteomes" id="UP000265750">
    <property type="component" value="Unassembled WGS sequence"/>
</dbReference>
<name>A0A3A1WT92_9HYPH</name>
<feature type="binding site" evidence="9">
    <location>
        <position position="113"/>
    </location>
    <ligand>
        <name>Mg(2+)</name>
        <dbReference type="ChEBI" id="CHEBI:18420"/>
        <label>1</label>
    </ligand>
</feature>
<dbReference type="OrthoDB" id="5292471at2"/>
<evidence type="ECO:0000313" key="13">
    <source>
        <dbReference type="Proteomes" id="UP000265750"/>
    </source>
</evidence>
<dbReference type="GO" id="GO:0006753">
    <property type="term" value="P:nucleoside phosphate metabolic process"/>
    <property type="evidence" value="ECO:0007669"/>
    <property type="project" value="TreeGrafter"/>
</dbReference>
<dbReference type="PROSITE" id="PS51462">
    <property type="entry name" value="NUDIX"/>
    <property type="match status" value="1"/>
</dbReference>
<dbReference type="AlphaFoldDB" id="A0A3A1WT92"/>
<keyword evidence="6 12" id="KW-0378">Hydrolase</keyword>
<feature type="binding site" evidence="9">
    <location>
        <position position="165"/>
    </location>
    <ligand>
        <name>Mg(2+)</name>
        <dbReference type="ChEBI" id="CHEBI:18420"/>
        <label>1</label>
    </ligand>
</feature>
<dbReference type="InterPro" id="IPR015797">
    <property type="entry name" value="NUDIX_hydrolase-like_dom_sf"/>
</dbReference>
<organism evidence="12 13">
    <name type="scientific">Aureimonas flava</name>
    <dbReference type="NCBI Taxonomy" id="2320271"/>
    <lineage>
        <taxon>Bacteria</taxon>
        <taxon>Pseudomonadati</taxon>
        <taxon>Pseudomonadota</taxon>
        <taxon>Alphaproteobacteria</taxon>
        <taxon>Hyphomicrobiales</taxon>
        <taxon>Aurantimonadaceae</taxon>
        <taxon>Aureimonas</taxon>
    </lineage>
</organism>
<evidence type="ECO:0000256" key="4">
    <source>
        <dbReference type="ARBA" id="ARBA00011738"/>
    </source>
</evidence>
<sequence>MSAPTYRARLEDQPLDFSVSEERRVFDGFRPLDVLTLTHAPLAEARRGRVRREIVRGGRCAVVIPYDPARDAIVVIRQFRVGAALATPHAAPLELPAGGIDEGEDPAAGAARELEEETGLRPRAVAHCFSVLSTPGLTDELAMVFLAIVDTAHLTGRGGKADEDEDILAIPAPFDALLDAVDRGAVQNGFLVCATHWFARHGRAHAALLADSIQTDPVS</sequence>
<evidence type="ECO:0000256" key="10">
    <source>
        <dbReference type="PIRSR" id="PIRSR604385-3"/>
    </source>
</evidence>
<evidence type="ECO:0000256" key="5">
    <source>
        <dbReference type="ARBA" id="ARBA00016377"/>
    </source>
</evidence>
<comment type="cofactor">
    <cofactor evidence="2 9">
        <name>Mg(2+)</name>
        <dbReference type="ChEBI" id="CHEBI:18420"/>
    </cofactor>
</comment>
<comment type="similarity">
    <text evidence="3">Belongs to the Nudix hydrolase family. NudK subfamily.</text>
</comment>
<dbReference type="GO" id="GO:0019693">
    <property type="term" value="P:ribose phosphate metabolic process"/>
    <property type="evidence" value="ECO:0007669"/>
    <property type="project" value="TreeGrafter"/>
</dbReference>
<dbReference type="GO" id="GO:0019144">
    <property type="term" value="F:ADP-sugar diphosphatase activity"/>
    <property type="evidence" value="ECO:0007669"/>
    <property type="project" value="TreeGrafter"/>
</dbReference>
<dbReference type="PANTHER" id="PTHR11839">
    <property type="entry name" value="UDP/ADP-SUGAR PYROPHOSPHATASE"/>
    <property type="match status" value="1"/>
</dbReference>
<feature type="domain" description="Nudix hydrolase" evidence="11">
    <location>
        <begin position="56"/>
        <end position="194"/>
    </location>
</feature>
<dbReference type="GO" id="GO:0005829">
    <property type="term" value="C:cytosol"/>
    <property type="evidence" value="ECO:0007669"/>
    <property type="project" value="TreeGrafter"/>
</dbReference>
<keyword evidence="9" id="KW-0479">Metal-binding</keyword>
<keyword evidence="13" id="KW-1185">Reference proteome</keyword>
<dbReference type="SUPFAM" id="SSF55811">
    <property type="entry name" value="Nudix"/>
    <property type="match status" value="1"/>
</dbReference>
<proteinExistence type="inferred from homology"/>
<gene>
    <name evidence="12" type="ORF">D3218_11250</name>
</gene>
<dbReference type="NCBIfam" id="TIGR00052">
    <property type="entry name" value="nudix-type nucleoside diphosphatase, YffH/AdpP family"/>
    <property type="match status" value="1"/>
</dbReference>
<dbReference type="RefSeq" id="WP_119540167.1">
    <property type="nucleotide sequence ID" value="NZ_QYRN01000005.1"/>
</dbReference>
<evidence type="ECO:0000256" key="1">
    <source>
        <dbReference type="ARBA" id="ARBA00000847"/>
    </source>
</evidence>
<protein>
    <recommendedName>
        <fullName evidence="5">GDP-mannose pyrophosphatase</fullName>
    </recommendedName>
    <alternativeName>
        <fullName evidence="7">GDP-mannose hydrolase</fullName>
    </alternativeName>
    <alternativeName>
        <fullName evidence="8">GDPMK</fullName>
    </alternativeName>
</protein>
<evidence type="ECO:0000313" key="12">
    <source>
        <dbReference type="EMBL" id="RIY00965.1"/>
    </source>
</evidence>
<keyword evidence="9" id="KW-0460">Magnesium</keyword>
<evidence type="ECO:0000259" key="11">
    <source>
        <dbReference type="PROSITE" id="PS51462"/>
    </source>
</evidence>
<comment type="subunit">
    <text evidence="4">Homodimer.</text>
</comment>
<evidence type="ECO:0000256" key="8">
    <source>
        <dbReference type="ARBA" id="ARBA00032272"/>
    </source>
</evidence>
<dbReference type="InterPro" id="IPR004385">
    <property type="entry name" value="NDP_pyrophosphatase"/>
</dbReference>
<evidence type="ECO:0000256" key="3">
    <source>
        <dbReference type="ARBA" id="ARBA00007275"/>
    </source>
</evidence>
<evidence type="ECO:0000256" key="9">
    <source>
        <dbReference type="PIRSR" id="PIRSR604385-2"/>
    </source>
</evidence>
<reference evidence="13" key="1">
    <citation type="submission" date="2018-09" db="EMBL/GenBank/DDBJ databases">
        <authorList>
            <person name="Tuo L."/>
        </authorList>
    </citation>
    <scope>NUCLEOTIDE SEQUENCE [LARGE SCALE GENOMIC DNA]</scope>
    <source>
        <strain evidence="13">M2BS4Y-1</strain>
    </source>
</reference>
<comment type="caution">
    <text evidence="12">The sequence shown here is derived from an EMBL/GenBank/DDBJ whole genome shotgun (WGS) entry which is preliminary data.</text>
</comment>
<comment type="catalytic activity">
    <reaction evidence="1">
        <text>GDP-alpha-D-mannose + H2O = alpha-D-mannose 1-phosphate + GMP + 2 H(+)</text>
        <dbReference type="Rhea" id="RHEA:27978"/>
        <dbReference type="ChEBI" id="CHEBI:15377"/>
        <dbReference type="ChEBI" id="CHEBI:15378"/>
        <dbReference type="ChEBI" id="CHEBI:57527"/>
        <dbReference type="ChEBI" id="CHEBI:58115"/>
        <dbReference type="ChEBI" id="CHEBI:58409"/>
    </reaction>
</comment>
<feature type="short sequence motif" description="Nudix box" evidence="10">
    <location>
        <begin position="98"/>
        <end position="120"/>
    </location>
</feature>
<evidence type="ECO:0000256" key="7">
    <source>
        <dbReference type="ARBA" id="ARBA00032162"/>
    </source>
</evidence>
<dbReference type="InterPro" id="IPR000086">
    <property type="entry name" value="NUDIX_hydrolase_dom"/>
</dbReference>
<evidence type="ECO:0000256" key="2">
    <source>
        <dbReference type="ARBA" id="ARBA00001946"/>
    </source>
</evidence>
<dbReference type="PROSITE" id="PS00893">
    <property type="entry name" value="NUDIX_BOX"/>
    <property type="match status" value="1"/>
</dbReference>
<dbReference type="PANTHER" id="PTHR11839:SF18">
    <property type="entry name" value="NUDIX HYDROLASE DOMAIN-CONTAINING PROTEIN"/>
    <property type="match status" value="1"/>
</dbReference>
<dbReference type="InterPro" id="IPR020084">
    <property type="entry name" value="NUDIX_hydrolase_CS"/>
</dbReference>
<feature type="binding site" evidence="9">
    <location>
        <position position="117"/>
    </location>
    <ligand>
        <name>Mg(2+)</name>
        <dbReference type="ChEBI" id="CHEBI:18420"/>
        <label>1</label>
    </ligand>
</feature>
<dbReference type="EMBL" id="QYRN01000005">
    <property type="protein sequence ID" value="RIY00965.1"/>
    <property type="molecule type" value="Genomic_DNA"/>
</dbReference>
<dbReference type="Pfam" id="PF00293">
    <property type="entry name" value="NUDIX"/>
    <property type="match status" value="1"/>
</dbReference>
<evidence type="ECO:0000256" key="6">
    <source>
        <dbReference type="ARBA" id="ARBA00022801"/>
    </source>
</evidence>
<feature type="binding site" evidence="9">
    <location>
        <position position="97"/>
    </location>
    <ligand>
        <name>Mg(2+)</name>
        <dbReference type="ChEBI" id="CHEBI:18420"/>
        <label>1</label>
    </ligand>
</feature>
<dbReference type="Gene3D" id="3.90.79.10">
    <property type="entry name" value="Nucleoside Triphosphate Pyrophosphohydrolase"/>
    <property type="match status" value="1"/>
</dbReference>